<dbReference type="eggNOG" id="COG4253">
    <property type="taxonomic scope" value="Bacteria"/>
</dbReference>
<gene>
    <name evidence="5" type="ORF">BG57_29710</name>
</gene>
<dbReference type="SUPFAM" id="SSF69279">
    <property type="entry name" value="Phage tail proteins"/>
    <property type="match status" value="2"/>
</dbReference>
<dbReference type="Pfam" id="PF13296">
    <property type="entry name" value="T6SS_Vgr"/>
    <property type="match status" value="1"/>
</dbReference>
<accession>A0A069P4L4</accession>
<dbReference type="Pfam" id="PF05954">
    <property type="entry name" value="Phage_GPD"/>
    <property type="match status" value="1"/>
</dbReference>
<evidence type="ECO:0000256" key="1">
    <source>
        <dbReference type="ARBA" id="ARBA00005558"/>
    </source>
</evidence>
<feature type="domain" description="Putative type VI secretion system Rhs element associated Vgr" evidence="4">
    <location>
        <begin position="544"/>
        <end position="646"/>
    </location>
</feature>
<feature type="domain" description="Gp5/Type VI secretion system Vgr protein OB-fold" evidence="2">
    <location>
        <begin position="449"/>
        <end position="513"/>
    </location>
</feature>
<dbReference type="STRING" id="1071679.BG57_29710"/>
<dbReference type="NCBIfam" id="TIGR03361">
    <property type="entry name" value="VI_Rhs_Vgr"/>
    <property type="match status" value="1"/>
</dbReference>
<protein>
    <submittedName>
        <fullName evidence="5">Type VI secretion protein ImpA</fullName>
    </submittedName>
</protein>
<dbReference type="RefSeq" id="WP_081850871.1">
    <property type="nucleotide sequence ID" value="NZ_BMEG01000008.1"/>
</dbReference>
<evidence type="ECO:0000259" key="4">
    <source>
        <dbReference type="Pfam" id="PF13296"/>
    </source>
</evidence>
<dbReference type="Pfam" id="PF10106">
    <property type="entry name" value="DUF2345"/>
    <property type="match status" value="1"/>
</dbReference>
<evidence type="ECO:0000259" key="3">
    <source>
        <dbReference type="Pfam" id="PF10106"/>
    </source>
</evidence>
<evidence type="ECO:0000259" key="2">
    <source>
        <dbReference type="Pfam" id="PF04717"/>
    </source>
</evidence>
<dbReference type="SUPFAM" id="SSF69255">
    <property type="entry name" value="gp5 N-terminal domain-like"/>
    <property type="match status" value="1"/>
</dbReference>
<name>A0A069P4L4_9BURK</name>
<dbReference type="Gene3D" id="4.10.220.110">
    <property type="match status" value="1"/>
</dbReference>
<dbReference type="InterPro" id="IPR006533">
    <property type="entry name" value="T6SS_Vgr_RhsGE"/>
</dbReference>
<evidence type="ECO:0000313" key="6">
    <source>
        <dbReference type="Proteomes" id="UP000027439"/>
    </source>
</evidence>
<dbReference type="InterPro" id="IPR037026">
    <property type="entry name" value="Vgr_OB-fold_dom_sf"/>
</dbReference>
<dbReference type="InterPro" id="IPR017847">
    <property type="entry name" value="T6SS_RhsGE_Vgr_subset"/>
</dbReference>
<reference evidence="5 6" key="1">
    <citation type="submission" date="2014-03" db="EMBL/GenBank/DDBJ databases">
        <title>Draft Genome Sequences of Four Burkholderia Strains.</title>
        <authorList>
            <person name="Liu X.Y."/>
            <person name="Li C.X."/>
            <person name="Xu J.H."/>
        </authorList>
    </citation>
    <scope>NUCLEOTIDE SEQUENCE [LARGE SCALE GENOMIC DNA]</scope>
    <source>
        <strain evidence="5 6">R27</strain>
    </source>
</reference>
<dbReference type="InterPro" id="IPR028244">
    <property type="entry name" value="T6SS_Rhs_Vgr_dom"/>
</dbReference>
<sequence length="1017" mass="111059">MAWSVETHTITFKSPALPEIVGRGYGGEELREPMLTVRSIRGREAVGELFEYTVLAQVGRPDFLRNPTDAAQIDLQEIVGTNGTVAIEVTGIGTFRAGQQGATGSANVGADTRYIGGRIVSARIICTEDRAAVYEFVLRPSVWTATQNKNSRIFSGDVTDVLQKLLGRYGVIDWRIAGPTGGKKHYSPRDFIRQAWESDWNLALRLMEEWGLFFWFEHDKKGHTLVVSDTLGGFHPHGVAYETLRYHTGGRIDEEHISELSLTYTLTAGKATVNDHDYMKPRLRKSNAGLREEYEDTKGTAKRGIEIYAPAEFAQPEADNSPANDAREEGRHLARVKLQAARCMGLRAHGKGHLRGLQPGRSFTLAGYPQTKANRDYVVLMCELEMTEVGTSSGSWRQYAVNTTFELQPDTEYYRLPQVTPRPHVDDEYAVIVSPEHHPNQHYETWIDDKNRVRIQYDWDREARYDGATSIWVRVASQWQGGQMGVVAPGRAGQMVIVSHVHGDPDRPYVSGFVVDRWNMPPWELPRNDALIGIRSQSLGESMASNHVVLDDTNGQMQAQLASDHAKSSLTLGFNTRIDGNEGRQEARGEGFELRTDAHGVARAAKGLLVTTEARSNAQNHALDMGETIARLTQARDIHENLSESAQQHGAQDATHNQNDATRAIKSANDELRGTGKGSPYSGGYPEFAAPHLTLASAAGIQTTAAGSTHIASNQHFAVTSGRNVSIAAAGSMFASVVNTFSLFVHKAGMRLVAAAGKIRLEAQSDGVEIVARKDADIVSADGWINLTAAKGIRLNGGGSVVEISLSGLRGFTGGEFLVHAASHATDAPQDKPVKQPLTDVADAKVAEPFVLVDPVSGLGIPDQPYRITLDDGQVIAGKSDDKGATALVLSDSIQSAVVEILHNDGTGNPSSILTAMLTQPADARMPVVVVQKKPVKTKLNDRELESQDSGTTNAGHSLYFAVCHSYNWGMRYSTKDTNNWKRLAFPVAEQFAKTLQMRCLRKSNGDPTTSGREKPN</sequence>
<evidence type="ECO:0000313" key="5">
    <source>
        <dbReference type="EMBL" id="KDR35402.1"/>
    </source>
</evidence>
<dbReference type="Pfam" id="PF04717">
    <property type="entry name" value="Phage_base_V"/>
    <property type="match status" value="1"/>
</dbReference>
<dbReference type="InterPro" id="IPR018769">
    <property type="entry name" value="VgrG2_DUF2345"/>
</dbReference>
<dbReference type="InterPro" id="IPR006531">
    <property type="entry name" value="Gp5/Vgr_OB"/>
</dbReference>
<dbReference type="Proteomes" id="UP000027439">
    <property type="component" value="Unassembled WGS sequence"/>
</dbReference>
<proteinExistence type="inferred from homology"/>
<dbReference type="NCBIfam" id="TIGR01646">
    <property type="entry name" value="vgr_GE"/>
    <property type="match status" value="1"/>
</dbReference>
<dbReference type="AlphaFoldDB" id="A0A069P4L4"/>
<dbReference type="OrthoDB" id="1907165at2"/>
<dbReference type="EMBL" id="JFHE01000007">
    <property type="protein sequence ID" value="KDR35402.1"/>
    <property type="molecule type" value="Genomic_DNA"/>
</dbReference>
<comment type="similarity">
    <text evidence="1">Belongs to the VgrG protein family.</text>
</comment>
<dbReference type="eggNOG" id="COG3501">
    <property type="taxonomic scope" value="Bacteria"/>
</dbReference>
<dbReference type="SUPFAM" id="SSF69349">
    <property type="entry name" value="Phage fibre proteins"/>
    <property type="match status" value="1"/>
</dbReference>
<organism evidence="5 6">
    <name type="scientific">Caballeronia grimmiae</name>
    <dbReference type="NCBI Taxonomy" id="1071679"/>
    <lineage>
        <taxon>Bacteria</taxon>
        <taxon>Pseudomonadati</taxon>
        <taxon>Pseudomonadota</taxon>
        <taxon>Betaproteobacteria</taxon>
        <taxon>Burkholderiales</taxon>
        <taxon>Burkholderiaceae</taxon>
        <taxon>Caballeronia</taxon>
    </lineage>
</organism>
<comment type="caution">
    <text evidence="5">The sequence shown here is derived from an EMBL/GenBank/DDBJ whole genome shotgun (WGS) entry which is preliminary data.</text>
</comment>
<dbReference type="Gene3D" id="2.30.110.50">
    <property type="match status" value="1"/>
</dbReference>
<dbReference type="Gene3D" id="2.40.50.230">
    <property type="entry name" value="Gp5 N-terminal domain"/>
    <property type="match status" value="1"/>
</dbReference>
<dbReference type="Gene3D" id="3.55.50.10">
    <property type="entry name" value="Baseplate protein-like domains"/>
    <property type="match status" value="1"/>
</dbReference>
<feature type="domain" description="DUF2345" evidence="3">
    <location>
        <begin position="684"/>
        <end position="830"/>
    </location>
</feature>